<comment type="caution">
    <text evidence="1">The sequence shown here is derived from an EMBL/GenBank/DDBJ whole genome shotgun (WGS) entry which is preliminary data.</text>
</comment>
<proteinExistence type="predicted"/>
<name>A0A8J8GAJ7_9FLAO</name>
<dbReference type="Proteomes" id="UP000610746">
    <property type="component" value="Unassembled WGS sequence"/>
</dbReference>
<organism evidence="1 2">
    <name type="scientific">Frigoriflavimonas asaccharolytica</name>
    <dbReference type="NCBI Taxonomy" id="2735899"/>
    <lineage>
        <taxon>Bacteria</taxon>
        <taxon>Pseudomonadati</taxon>
        <taxon>Bacteroidota</taxon>
        <taxon>Flavobacteriia</taxon>
        <taxon>Flavobacteriales</taxon>
        <taxon>Weeksellaceae</taxon>
        <taxon>Frigoriflavimonas</taxon>
    </lineage>
</organism>
<protein>
    <submittedName>
        <fullName evidence="1">Uncharacterized protein</fullName>
    </submittedName>
</protein>
<gene>
    <name evidence="1" type="ORF">HNQ03_001732</name>
</gene>
<dbReference type="AlphaFoldDB" id="A0A8J8GAJ7"/>
<evidence type="ECO:0000313" key="1">
    <source>
        <dbReference type="EMBL" id="NRS92654.1"/>
    </source>
</evidence>
<keyword evidence="2" id="KW-1185">Reference proteome</keyword>
<dbReference type="RefSeq" id="WP_173779247.1">
    <property type="nucleotide sequence ID" value="NZ_JABSNO010000011.1"/>
</dbReference>
<evidence type="ECO:0000313" key="2">
    <source>
        <dbReference type="Proteomes" id="UP000610746"/>
    </source>
</evidence>
<reference evidence="1" key="1">
    <citation type="submission" date="2020-05" db="EMBL/GenBank/DDBJ databases">
        <title>Genomic Encyclopedia of Type Strains, Phase IV (KMG-V): Genome sequencing to study the core and pangenomes of soil and plant-associated prokaryotes.</title>
        <authorList>
            <person name="Whitman W."/>
        </authorList>
    </citation>
    <scope>NUCLEOTIDE SEQUENCE</scope>
    <source>
        <strain evidence="1">16F</strain>
    </source>
</reference>
<sequence>MKKSILRLMLFSVLPLLVICFAVYITGKKTDDFYKRFTSPQQNSLILGSSRAAGMNPAILDSITKSKFPKVKLYNYAFTWAHSPFGPKYLESIEKKIQPNSKDGLFIVTVEPTALMVDRSQADRPENFVENDKSVARTSMVAINPNVEYLWESFEFSITKELNNKIIPPKDPIGKMEILDNGKIQTTIIRQVSDKTRAEWNDNAMKLLKIKMAGLKTSKIRLQYLAKTIDFLKKHGKVVVLRIPMAKVPYDIENDTYPDFDAQMNKICSQKKVSYKNYNLSENNFKYVDEVHLDTKSMNQFCEILAKDIISN</sequence>
<dbReference type="EMBL" id="JABSNO010000011">
    <property type="protein sequence ID" value="NRS92654.1"/>
    <property type="molecule type" value="Genomic_DNA"/>
</dbReference>
<accession>A0A8J8GAJ7</accession>